<dbReference type="AlphaFoldDB" id="A0A316ZE06"/>
<feature type="compositionally biased region" description="Polar residues" evidence="1">
    <location>
        <begin position="470"/>
        <end position="480"/>
    </location>
</feature>
<dbReference type="SUPFAM" id="SSF81383">
    <property type="entry name" value="F-box domain"/>
    <property type="match status" value="1"/>
</dbReference>
<dbReference type="STRING" id="58919.A0A316ZE06"/>
<dbReference type="RefSeq" id="XP_025600040.1">
    <property type="nucleotide sequence ID" value="XM_025745066.1"/>
</dbReference>
<evidence type="ECO:0000313" key="3">
    <source>
        <dbReference type="EMBL" id="PWN99761.1"/>
    </source>
</evidence>
<keyword evidence="4" id="KW-1185">Reference proteome</keyword>
<protein>
    <recommendedName>
        <fullName evidence="2">F-box domain-containing protein</fullName>
    </recommendedName>
</protein>
<accession>A0A316ZE06</accession>
<reference evidence="3 4" key="1">
    <citation type="journal article" date="2018" name="Mol. Biol. Evol.">
        <title>Broad Genomic Sampling Reveals a Smut Pathogenic Ancestry of the Fungal Clade Ustilaginomycotina.</title>
        <authorList>
            <person name="Kijpornyongpan T."/>
            <person name="Mondo S.J."/>
            <person name="Barry K."/>
            <person name="Sandor L."/>
            <person name="Lee J."/>
            <person name="Lipzen A."/>
            <person name="Pangilinan J."/>
            <person name="LaButti K."/>
            <person name="Hainaut M."/>
            <person name="Henrissat B."/>
            <person name="Grigoriev I.V."/>
            <person name="Spatafora J.W."/>
            <person name="Aime M.C."/>
        </authorList>
    </citation>
    <scope>NUCLEOTIDE SEQUENCE [LARGE SCALE GENOMIC DNA]</scope>
    <source>
        <strain evidence="3 4">MCA 4186</strain>
    </source>
</reference>
<feature type="compositionally biased region" description="Low complexity" evidence="1">
    <location>
        <begin position="670"/>
        <end position="680"/>
    </location>
</feature>
<feature type="domain" description="F-box" evidence="2">
    <location>
        <begin position="1"/>
        <end position="44"/>
    </location>
</feature>
<gene>
    <name evidence="3" type="ORF">FA09DRAFT_359165</name>
</gene>
<dbReference type="PROSITE" id="PS50181">
    <property type="entry name" value="FBOX"/>
    <property type="match status" value="1"/>
</dbReference>
<proteinExistence type="predicted"/>
<dbReference type="InterPro" id="IPR003903">
    <property type="entry name" value="UIM_dom"/>
</dbReference>
<dbReference type="EMBL" id="KZ819287">
    <property type="protein sequence ID" value="PWN99761.1"/>
    <property type="molecule type" value="Genomic_DNA"/>
</dbReference>
<dbReference type="InterPro" id="IPR015943">
    <property type="entry name" value="WD40/YVTN_repeat-like_dom_sf"/>
</dbReference>
<dbReference type="Gene3D" id="2.130.10.10">
    <property type="entry name" value="YVTN repeat-like/Quinoprotein amine dehydrogenase"/>
    <property type="match status" value="2"/>
</dbReference>
<dbReference type="SMART" id="SM00320">
    <property type="entry name" value="WD40"/>
    <property type="match status" value="3"/>
</dbReference>
<name>A0A316ZE06_9BASI</name>
<feature type="compositionally biased region" description="Basic and acidic residues" evidence="1">
    <location>
        <begin position="681"/>
        <end position="726"/>
    </location>
</feature>
<dbReference type="Pfam" id="PF12937">
    <property type="entry name" value="F-box-like"/>
    <property type="match status" value="1"/>
</dbReference>
<organism evidence="3 4">
    <name type="scientific">Tilletiopsis washingtonensis</name>
    <dbReference type="NCBI Taxonomy" id="58919"/>
    <lineage>
        <taxon>Eukaryota</taxon>
        <taxon>Fungi</taxon>
        <taxon>Dikarya</taxon>
        <taxon>Basidiomycota</taxon>
        <taxon>Ustilaginomycotina</taxon>
        <taxon>Exobasidiomycetes</taxon>
        <taxon>Entylomatales</taxon>
        <taxon>Entylomatales incertae sedis</taxon>
        <taxon>Tilletiopsis</taxon>
    </lineage>
</organism>
<dbReference type="Gene3D" id="1.20.1280.50">
    <property type="match status" value="1"/>
</dbReference>
<evidence type="ECO:0000259" key="2">
    <source>
        <dbReference type="PROSITE" id="PS50181"/>
    </source>
</evidence>
<dbReference type="InterPro" id="IPR001810">
    <property type="entry name" value="F-box_dom"/>
</dbReference>
<dbReference type="PROSITE" id="PS50330">
    <property type="entry name" value="UIM"/>
    <property type="match status" value="1"/>
</dbReference>
<feature type="region of interest" description="Disordered" evidence="1">
    <location>
        <begin position="467"/>
        <end position="498"/>
    </location>
</feature>
<dbReference type="Proteomes" id="UP000245946">
    <property type="component" value="Unassembled WGS sequence"/>
</dbReference>
<feature type="compositionally biased region" description="Low complexity" evidence="1">
    <location>
        <begin position="827"/>
        <end position="839"/>
    </location>
</feature>
<evidence type="ECO:0000256" key="1">
    <source>
        <dbReference type="SAM" id="MobiDB-lite"/>
    </source>
</evidence>
<feature type="compositionally biased region" description="Low complexity" evidence="1">
    <location>
        <begin position="851"/>
        <end position="867"/>
    </location>
</feature>
<feature type="region of interest" description="Disordered" evidence="1">
    <location>
        <begin position="810"/>
        <end position="976"/>
    </location>
</feature>
<dbReference type="OrthoDB" id="429520at2759"/>
<evidence type="ECO:0000313" key="4">
    <source>
        <dbReference type="Proteomes" id="UP000245946"/>
    </source>
</evidence>
<dbReference type="CDD" id="cd09917">
    <property type="entry name" value="F-box_SF"/>
    <property type="match status" value="1"/>
</dbReference>
<feature type="region of interest" description="Disordered" evidence="1">
    <location>
        <begin position="780"/>
        <end position="799"/>
    </location>
</feature>
<dbReference type="InterPro" id="IPR036047">
    <property type="entry name" value="F-box-like_dom_sf"/>
</dbReference>
<dbReference type="InterPro" id="IPR036322">
    <property type="entry name" value="WD40_repeat_dom_sf"/>
</dbReference>
<feature type="compositionally biased region" description="Polar residues" evidence="1">
    <location>
        <begin position="875"/>
        <end position="885"/>
    </location>
</feature>
<dbReference type="SUPFAM" id="SSF50978">
    <property type="entry name" value="WD40 repeat-like"/>
    <property type="match status" value="1"/>
</dbReference>
<feature type="compositionally biased region" description="Acidic residues" evidence="1">
    <location>
        <begin position="810"/>
        <end position="823"/>
    </location>
</feature>
<dbReference type="InterPro" id="IPR001680">
    <property type="entry name" value="WD40_rpt"/>
</dbReference>
<feature type="region of interest" description="Disordered" evidence="1">
    <location>
        <begin position="662"/>
        <end position="726"/>
    </location>
</feature>
<feature type="compositionally biased region" description="Low complexity" evidence="1">
    <location>
        <begin position="932"/>
        <end position="954"/>
    </location>
</feature>
<dbReference type="GeneID" id="37272610"/>
<sequence>MQALPPELQLHVLSYLSPPDLACIARVSRAYAQLVAAPETWRALFARRFAAADGAEGASGGCVALRRVEGAWREEVVRREERERQWRKSRSPSLILDARISAISLFALSIPHSFLLCVSSAYGVASRSDPFAGKVASGFLSAGGGVLTHAHVRAQETQSTAAALDCDARRVIWGDSAGDLCVTLLRRQGSRPRGLIQSIALRGGPGTQGHQAPITALAPAFFAQRTGCRSGAKAPERMRVRKERAGQKGECFASADAEGEVKIWHAESRTLPLWATSMLRPPAPGAATTARRPPQAITTLDLDVEQGMLCAGDEKGNVVVWRELQLDQLLALPALAFEAGRTLSTTKQEDARAARLALERLVRRVDIPCPLEMGKRAVESICIERSSAASTSSTTDAAPVRILVQHANSRELYRCEIDTTPAAEASHGVSLGASQAQTTSTTFSLPASDTGVISCILPDFDHESLAAETPSGSGVVTSMTASAAPSRSESPSLSGTLPSAIRIGPSLEQLQQARSRRGEAAFRERPCVWVGSSTGGLYAFDWLASPALAHAAAAQDGESSTGIVYPAFSLAAHHTRISALDFAPHAIAIGGVDGSIKVFSPLTGSLLRVFNERTATRHAARALASQALDVEAAARFAVRQISIGPDSLVAAVGADVLAWRSGPPARSGRRANALAAQSANEAERPQKPPRTKEGKFVRPTELREDVEQMDEELRREKRERASRRREGIDVDGLDEMDALELALMLSRDEAEANGRGEPLDEEEEELRRALRDIELAEAQEAQRNAAGPSGTTTRPPVDDVDHLEALDSHDDMDESFDSHDLDDDVQHLSLSPTARPIASRSRRPSAQRIGSSSTPSPSLRPLTSPSRAWDILASAGSSSRLTTPASHGPDAKIRTIAVPRSARVGVNGHNGGSSEAEDRLSPDLSPQPSPSPLSRSAPRGAWALGSPSLRAALAPPTPPAPAAARRGQSVEEREDEELRFAIELSLAEERSRTMQ</sequence>
<feature type="compositionally biased region" description="Low complexity" evidence="1">
    <location>
        <begin position="481"/>
        <end position="494"/>
    </location>
</feature>